<proteinExistence type="predicted"/>
<gene>
    <name evidence="2" type="ORF">I7I51_07200</name>
</gene>
<evidence type="ECO:0000313" key="2">
    <source>
        <dbReference type="EMBL" id="QSS66343.1"/>
    </source>
</evidence>
<feature type="region of interest" description="Disordered" evidence="1">
    <location>
        <begin position="179"/>
        <end position="202"/>
    </location>
</feature>
<feature type="compositionally biased region" description="Low complexity" evidence="1">
    <location>
        <begin position="182"/>
        <end position="202"/>
    </location>
</feature>
<protein>
    <submittedName>
        <fullName evidence="2">Uncharacterized protein</fullName>
    </submittedName>
</protein>
<name>A0A8A1MNZ0_AJECA</name>
<dbReference type="OrthoDB" id="10492164at2759"/>
<dbReference type="VEuPathDB" id="FungiDB:I7I51_07200"/>
<accession>A0A8A1MNZ0</accession>
<organism evidence="2 3">
    <name type="scientific">Ajellomyces capsulatus</name>
    <name type="common">Darling's disease fungus</name>
    <name type="synonym">Histoplasma capsulatum</name>
    <dbReference type="NCBI Taxonomy" id="5037"/>
    <lineage>
        <taxon>Eukaryota</taxon>
        <taxon>Fungi</taxon>
        <taxon>Dikarya</taxon>
        <taxon>Ascomycota</taxon>
        <taxon>Pezizomycotina</taxon>
        <taxon>Eurotiomycetes</taxon>
        <taxon>Eurotiomycetidae</taxon>
        <taxon>Onygenales</taxon>
        <taxon>Ajellomycetaceae</taxon>
        <taxon>Histoplasma</taxon>
    </lineage>
</organism>
<dbReference type="Proteomes" id="UP000663671">
    <property type="component" value="Chromosome 3"/>
</dbReference>
<sequence>MQKKYRSRDKCHLRNVTFREDKCLIVAFENEALFPATVTPPAKRRGARRGEKVSKGKDAETKRNGEFQAPTSHGTLHRDLWESAPFKARTTDRATEAQGRVQGRAQGMAWGRARGSPGKPGESDAGYDLPHGWIYNHQAAPLNRHEAIARCHLAAPAVVPIDRDRRPLNVLQLANGPGLGRGAAFAAGSPSSGPQASAAGKL</sequence>
<dbReference type="EMBL" id="CP069115">
    <property type="protein sequence ID" value="QSS66343.1"/>
    <property type="molecule type" value="Genomic_DNA"/>
</dbReference>
<dbReference type="AlphaFoldDB" id="A0A8A1MNZ0"/>
<feature type="region of interest" description="Disordered" evidence="1">
    <location>
        <begin position="38"/>
        <end position="125"/>
    </location>
</feature>
<reference evidence="2" key="1">
    <citation type="submission" date="2021-01" db="EMBL/GenBank/DDBJ databases">
        <title>Chromosome-level genome assembly of a human fungal pathogen reveals clustering of transcriptionally co-regulated genes.</title>
        <authorList>
            <person name="Voorhies M."/>
            <person name="Cohen S."/>
            <person name="Shea T.P."/>
            <person name="Petrus S."/>
            <person name="Munoz J.F."/>
            <person name="Poplawski S."/>
            <person name="Goldman W.E."/>
            <person name="Michael T."/>
            <person name="Cuomo C.A."/>
            <person name="Sil A."/>
            <person name="Beyhan S."/>
        </authorList>
    </citation>
    <scope>NUCLEOTIDE SEQUENCE</scope>
    <source>
        <strain evidence="2">WU24</strain>
    </source>
</reference>
<evidence type="ECO:0000256" key="1">
    <source>
        <dbReference type="SAM" id="MobiDB-lite"/>
    </source>
</evidence>
<feature type="compositionally biased region" description="Basic and acidic residues" evidence="1">
    <location>
        <begin position="48"/>
        <end position="65"/>
    </location>
</feature>
<evidence type="ECO:0000313" key="3">
    <source>
        <dbReference type="Proteomes" id="UP000663671"/>
    </source>
</evidence>